<feature type="domain" description="DUF1659" evidence="2">
    <location>
        <begin position="4"/>
        <end position="66"/>
    </location>
</feature>
<evidence type="ECO:0000313" key="4">
    <source>
        <dbReference type="Proteomes" id="UP000051084"/>
    </source>
</evidence>
<proteinExistence type="predicted"/>
<dbReference type="InterPro" id="IPR012454">
    <property type="entry name" value="DUF1659"/>
</dbReference>
<evidence type="ECO:0000256" key="1">
    <source>
        <dbReference type="SAM" id="MobiDB-lite"/>
    </source>
</evidence>
<evidence type="ECO:0000259" key="2">
    <source>
        <dbReference type="Pfam" id="PF07872"/>
    </source>
</evidence>
<name>A0A0R1UR29_9LACO</name>
<dbReference type="Pfam" id="PF07872">
    <property type="entry name" value="DUF1659"/>
    <property type="match status" value="1"/>
</dbReference>
<evidence type="ECO:0000313" key="3">
    <source>
        <dbReference type="EMBL" id="KRL95252.1"/>
    </source>
</evidence>
<dbReference type="EMBL" id="AZGC01000020">
    <property type="protein sequence ID" value="KRL95252.1"/>
    <property type="molecule type" value="Genomic_DNA"/>
</dbReference>
<dbReference type="PATRIC" id="fig|1423742.4.peg.874"/>
<dbReference type="Proteomes" id="UP000051084">
    <property type="component" value="Unassembled WGS sequence"/>
</dbReference>
<protein>
    <recommendedName>
        <fullName evidence="2">DUF1659 domain-containing protein</fullName>
    </recommendedName>
</protein>
<comment type="caution">
    <text evidence="3">The sequence shown here is derived from an EMBL/GenBank/DDBJ whole genome shotgun (WGS) entry which is preliminary data.</text>
</comment>
<sequence>MKHQFTSNKLTLTATNSHQPKPIRRTFNYLVENYDDEKVTQLISALSTLTDDQVTATQVTTVTALTAGE</sequence>
<dbReference type="RefSeq" id="WP_054653326.1">
    <property type="nucleotide sequence ID" value="NZ_AZGC01000020.1"/>
</dbReference>
<keyword evidence="4" id="KW-1185">Reference proteome</keyword>
<accession>A0A0R1UR29</accession>
<reference evidence="3 4" key="1">
    <citation type="journal article" date="2015" name="Genome Announc.">
        <title>Expanding the biotechnology potential of lactobacilli through comparative genomics of 213 strains and associated genera.</title>
        <authorList>
            <person name="Sun Z."/>
            <person name="Harris H.M."/>
            <person name="McCann A."/>
            <person name="Guo C."/>
            <person name="Argimon S."/>
            <person name="Zhang W."/>
            <person name="Yang X."/>
            <person name="Jeffery I.B."/>
            <person name="Cooney J.C."/>
            <person name="Kagawa T.F."/>
            <person name="Liu W."/>
            <person name="Song Y."/>
            <person name="Salvetti E."/>
            <person name="Wrobel A."/>
            <person name="Rasinkangas P."/>
            <person name="Parkhill J."/>
            <person name="Rea M.C."/>
            <person name="O'Sullivan O."/>
            <person name="Ritari J."/>
            <person name="Douillard F.P."/>
            <person name="Paul Ross R."/>
            <person name="Yang R."/>
            <person name="Briner A.E."/>
            <person name="Felis G.E."/>
            <person name="de Vos W.M."/>
            <person name="Barrangou R."/>
            <person name="Klaenhammer T.R."/>
            <person name="Caufield P.W."/>
            <person name="Cui Y."/>
            <person name="Zhang H."/>
            <person name="O'Toole P.W."/>
        </authorList>
    </citation>
    <scope>NUCLEOTIDE SEQUENCE [LARGE SCALE GENOMIC DNA]</scope>
    <source>
        <strain evidence="3 4">DSM 18793</strain>
    </source>
</reference>
<organism evidence="3 4">
    <name type="scientific">Limosilactobacillus equigenerosi DSM 18793 = JCM 14505</name>
    <dbReference type="NCBI Taxonomy" id="1423742"/>
    <lineage>
        <taxon>Bacteria</taxon>
        <taxon>Bacillati</taxon>
        <taxon>Bacillota</taxon>
        <taxon>Bacilli</taxon>
        <taxon>Lactobacillales</taxon>
        <taxon>Lactobacillaceae</taxon>
        <taxon>Limosilactobacillus</taxon>
    </lineage>
</organism>
<gene>
    <name evidence="3" type="ORF">FC21_GL000840</name>
</gene>
<dbReference type="STRING" id="417373.GCA_001570685_00920"/>
<dbReference type="AlphaFoldDB" id="A0A0R1UR29"/>
<feature type="region of interest" description="Disordered" evidence="1">
    <location>
        <begin position="1"/>
        <end position="20"/>
    </location>
</feature>
<feature type="compositionally biased region" description="Polar residues" evidence="1">
    <location>
        <begin position="1"/>
        <end position="19"/>
    </location>
</feature>